<dbReference type="InParanoid" id="I3EHH1"/>
<dbReference type="VEuPathDB" id="MicrosporidiaDB:NEQG_01358"/>
<evidence type="ECO:0000313" key="1">
    <source>
        <dbReference type="EMBL" id="EIJ88668.1"/>
    </source>
</evidence>
<dbReference type="OMA" id="MYSKKET"/>
<dbReference type="HOGENOM" id="CLU_2671630_0_0_1"/>
<evidence type="ECO:0000313" key="2">
    <source>
        <dbReference type="Proteomes" id="UP000002872"/>
    </source>
</evidence>
<proteinExistence type="predicted"/>
<dbReference type="Proteomes" id="UP000002872">
    <property type="component" value="Unassembled WGS sequence"/>
</dbReference>
<dbReference type="EMBL" id="GL870878">
    <property type="protein sequence ID" value="EIJ88668.1"/>
    <property type="molecule type" value="Genomic_DNA"/>
</dbReference>
<sequence>MSRKARKRAELYEKLYKDIRRNVKMYSKKETADLIKLKYSELWTEKKCIKDREIDIGEIPADASKEVYYIAADGS</sequence>
<dbReference type="OrthoDB" id="2186714at2759"/>
<keyword evidence="2" id="KW-1185">Reference proteome</keyword>
<accession>I3EHH1</accession>
<gene>
    <name evidence="1" type="ORF">NEQG_01358</name>
</gene>
<protein>
    <submittedName>
        <fullName evidence="1">Uncharacterized protein</fullName>
    </submittedName>
</protein>
<dbReference type="AlphaFoldDB" id="I3EHH1"/>
<organism evidence="1 2">
    <name type="scientific">Nematocida parisii (strain ERTm3)</name>
    <name type="common">Nematode killer fungus</name>
    <dbReference type="NCBI Taxonomy" id="935791"/>
    <lineage>
        <taxon>Eukaryota</taxon>
        <taxon>Fungi</taxon>
        <taxon>Fungi incertae sedis</taxon>
        <taxon>Microsporidia</taxon>
        <taxon>Nematocida</taxon>
    </lineage>
</organism>
<reference evidence="1" key="1">
    <citation type="submission" date="2011-01" db="EMBL/GenBank/DDBJ databases">
        <title>The Genome Sequence of Nematocida parisii strain ERTm3.</title>
        <authorList>
            <consortium name="The Broad Institute Genome Sequencing Platform"/>
            <consortium name="The Broad Institute Genome Sequencing Center for Infectious Disease"/>
            <person name="Cuomo C."/>
            <person name="Troemel E."/>
            <person name="Young S.K."/>
            <person name="Zeng Q."/>
            <person name="Gargeya S."/>
            <person name="Fitzgerald M."/>
            <person name="Haas B."/>
            <person name="Abouelleil A."/>
            <person name="Alvarado L."/>
            <person name="Arachchi H.M."/>
            <person name="Berlin A."/>
            <person name="Chapman S.B."/>
            <person name="Gearin G."/>
            <person name="Goldberg J."/>
            <person name="Griggs A."/>
            <person name="Gujja S."/>
            <person name="Hansen M."/>
            <person name="Heiman D."/>
            <person name="Howarth C."/>
            <person name="Larimer J."/>
            <person name="Lui A."/>
            <person name="MacDonald P.J.P."/>
            <person name="McCowen C."/>
            <person name="Montmayeur A."/>
            <person name="Murphy C."/>
            <person name="Neiman D."/>
            <person name="Pearson M."/>
            <person name="Priest M."/>
            <person name="Roberts A."/>
            <person name="Saif S."/>
            <person name="Shea T."/>
            <person name="Sisk P."/>
            <person name="Stolte C."/>
            <person name="Sykes S."/>
            <person name="Wortman J."/>
            <person name="Nusbaum C."/>
            <person name="Birren B."/>
        </authorList>
    </citation>
    <scope>NUCLEOTIDE SEQUENCE</scope>
    <source>
        <strain evidence="1">ERTm3</strain>
    </source>
</reference>
<name>I3EHH1_NEMP3</name>